<organism evidence="9 10">
    <name type="scientific">Pichia kudriavzevii</name>
    <name type="common">Yeast</name>
    <name type="synonym">Issatchenkia orientalis</name>
    <dbReference type="NCBI Taxonomy" id="4909"/>
    <lineage>
        <taxon>Eukaryota</taxon>
        <taxon>Fungi</taxon>
        <taxon>Dikarya</taxon>
        <taxon>Ascomycota</taxon>
        <taxon>Saccharomycotina</taxon>
        <taxon>Pichiomycetes</taxon>
        <taxon>Pichiales</taxon>
        <taxon>Pichiaceae</taxon>
        <taxon>Pichia</taxon>
    </lineage>
</organism>
<evidence type="ECO:0000256" key="7">
    <source>
        <dbReference type="SAM" id="SignalP"/>
    </source>
</evidence>
<gene>
    <name evidence="9" type="ORF">CAS74_004489</name>
</gene>
<keyword evidence="4 5" id="KW-1015">Disulfide bond</keyword>
<evidence type="ECO:0000259" key="8">
    <source>
        <dbReference type="PROSITE" id="PS52012"/>
    </source>
</evidence>
<dbReference type="InterPro" id="IPR008427">
    <property type="entry name" value="Extracellular_membr_CFEM_dom"/>
</dbReference>
<reference evidence="9 10" key="1">
    <citation type="submission" date="2017-05" db="EMBL/GenBank/DDBJ databases">
        <title>The Genome Sequence of Candida krusei Ckrusei653.</title>
        <authorList>
            <person name="Cuomo C."/>
            <person name="Forche A."/>
            <person name="Young S."/>
            <person name="Abouelleil A."/>
            <person name="Cao P."/>
            <person name="Chapman S."/>
            <person name="Cusick C."/>
            <person name="Shea T."/>
            <person name="Nusbaum C."/>
            <person name="Birren B."/>
        </authorList>
    </citation>
    <scope>NUCLEOTIDE SEQUENCE [LARGE SCALE GENOMIC DNA]</scope>
    <source>
        <strain evidence="9 10">Ckrusei653</strain>
    </source>
</reference>
<comment type="caution">
    <text evidence="9">The sequence shown here is derived from an EMBL/GenBank/DDBJ whole genome shotgun (WGS) entry which is preliminary data.</text>
</comment>
<dbReference type="Pfam" id="PF05730">
    <property type="entry name" value="CFEM"/>
    <property type="match status" value="1"/>
</dbReference>
<dbReference type="PROSITE" id="PS52012">
    <property type="entry name" value="CFEM"/>
    <property type="match status" value="1"/>
</dbReference>
<proteinExistence type="predicted"/>
<evidence type="ECO:0000256" key="4">
    <source>
        <dbReference type="ARBA" id="ARBA00023157"/>
    </source>
</evidence>
<dbReference type="SMART" id="SM00747">
    <property type="entry name" value="CFEM"/>
    <property type="match status" value="1"/>
</dbReference>
<feature type="signal peptide" evidence="7">
    <location>
        <begin position="1"/>
        <end position="20"/>
    </location>
</feature>
<dbReference type="Proteomes" id="UP000195871">
    <property type="component" value="Unassembled WGS sequence"/>
</dbReference>
<protein>
    <recommendedName>
        <fullName evidence="8">CFEM domain-containing protein</fullName>
    </recommendedName>
</protein>
<feature type="domain" description="CFEM" evidence="8">
    <location>
        <begin position="1"/>
        <end position="111"/>
    </location>
</feature>
<accession>A0A1Z8JII0</accession>
<evidence type="ECO:0000256" key="1">
    <source>
        <dbReference type="ARBA" id="ARBA00004613"/>
    </source>
</evidence>
<feature type="disulfide bond" evidence="5">
    <location>
        <begin position="25"/>
        <end position="65"/>
    </location>
</feature>
<feature type="chain" id="PRO_5013255780" description="CFEM domain-containing protein" evidence="7">
    <location>
        <begin position="21"/>
        <end position="224"/>
    </location>
</feature>
<evidence type="ECO:0000256" key="3">
    <source>
        <dbReference type="ARBA" id="ARBA00022729"/>
    </source>
</evidence>
<evidence type="ECO:0000256" key="6">
    <source>
        <dbReference type="SAM" id="MobiDB-lite"/>
    </source>
</evidence>
<feature type="compositionally biased region" description="Polar residues" evidence="6">
    <location>
        <begin position="134"/>
        <end position="188"/>
    </location>
</feature>
<feature type="disulfide bond" evidence="5">
    <location>
        <begin position="29"/>
        <end position="60"/>
    </location>
</feature>
<dbReference type="VEuPathDB" id="FungiDB:C5L36_0B12790"/>
<keyword evidence="2" id="KW-0964">Secreted</keyword>
<evidence type="ECO:0000256" key="2">
    <source>
        <dbReference type="ARBA" id="ARBA00022525"/>
    </source>
</evidence>
<evidence type="ECO:0000256" key="5">
    <source>
        <dbReference type="PROSITE-ProRule" id="PRU01356"/>
    </source>
</evidence>
<dbReference type="EMBL" id="NHMM01000008">
    <property type="protein sequence ID" value="OUT20242.1"/>
    <property type="molecule type" value="Genomic_DNA"/>
</dbReference>
<feature type="region of interest" description="Disordered" evidence="6">
    <location>
        <begin position="88"/>
        <end position="194"/>
    </location>
</feature>
<evidence type="ECO:0000313" key="9">
    <source>
        <dbReference type="EMBL" id="OUT20242.1"/>
    </source>
</evidence>
<sequence>MLSYVSIAVILAAYVAPSVATPPACLLACAAEVIKASSQCNQLNEINCVCSNEASSIQSCLQSKCPNGNADTAYTSFKNVCKEQGVDVNGNSSSAKPSSSSSSAKPSSSSSAQPSTTSSSSSSSFSSAEPSSSVTPTTFEEPTTSVAPTTSEELTSSVAPTTSAEPTSSVAPSTSAEPSSTIVTSTSAEPVPTYDPSISSGNFAAALQYNGLLGAAALAVVNLI</sequence>
<feature type="compositionally biased region" description="Low complexity" evidence="6">
    <location>
        <begin position="92"/>
        <end position="133"/>
    </location>
</feature>
<dbReference type="GO" id="GO:0005576">
    <property type="term" value="C:extracellular region"/>
    <property type="evidence" value="ECO:0007669"/>
    <property type="project" value="UniProtKB-SubCell"/>
</dbReference>
<evidence type="ECO:0000313" key="10">
    <source>
        <dbReference type="Proteomes" id="UP000195871"/>
    </source>
</evidence>
<comment type="subcellular location">
    <subcellularLocation>
        <location evidence="1">Secreted</location>
    </subcellularLocation>
</comment>
<dbReference type="AlphaFoldDB" id="A0A1Z8JII0"/>
<keyword evidence="3 7" id="KW-0732">Signal</keyword>
<name>A0A1Z8JII0_PICKU</name>
<comment type="caution">
    <text evidence="5">Lacks conserved residue(s) required for the propagation of feature annotation.</text>
</comment>